<evidence type="ECO:0000256" key="1">
    <source>
        <dbReference type="ARBA" id="ARBA00001974"/>
    </source>
</evidence>
<feature type="domain" description="FAD-binding PCMH-type" evidence="6">
    <location>
        <begin position="33"/>
        <end position="203"/>
    </location>
</feature>
<dbReference type="Gene3D" id="3.30.465.10">
    <property type="match status" value="1"/>
</dbReference>
<evidence type="ECO:0000259" key="6">
    <source>
        <dbReference type="PROSITE" id="PS51387"/>
    </source>
</evidence>
<reference evidence="8" key="1">
    <citation type="submission" date="2015-07" db="EMBL/GenBank/DDBJ databases">
        <title>Whole genome sequence of an Ensifer adhaerens strain isolated from a cave pool in the Wind Cave National Park.</title>
        <authorList>
            <person name="Eng W.W.H."/>
            <person name="Gan H.M."/>
            <person name="Barton H.A."/>
            <person name="Savka M.A."/>
        </authorList>
    </citation>
    <scope>NUCLEOTIDE SEQUENCE [LARGE SCALE GENOMIC DNA]</scope>
    <source>
        <strain evidence="8">SD006</strain>
    </source>
</reference>
<dbReference type="InterPro" id="IPR006094">
    <property type="entry name" value="Oxid_FAD_bind_N"/>
</dbReference>
<comment type="caution">
    <text evidence="7">The sequence shown here is derived from an EMBL/GenBank/DDBJ whole genome shotgun (WGS) entry which is preliminary data.</text>
</comment>
<name>A0A0L8BZN1_ENSAD</name>
<dbReference type="InterPro" id="IPR012951">
    <property type="entry name" value="BBE"/>
</dbReference>
<dbReference type="Pfam" id="PF08031">
    <property type="entry name" value="BBE"/>
    <property type="match status" value="1"/>
</dbReference>
<dbReference type="Gene3D" id="3.40.462.20">
    <property type="match status" value="1"/>
</dbReference>
<dbReference type="OrthoDB" id="9775082at2"/>
<evidence type="ECO:0000256" key="3">
    <source>
        <dbReference type="ARBA" id="ARBA00022630"/>
    </source>
</evidence>
<dbReference type="PATRIC" id="fig|106592.7.peg.4666"/>
<sequence length="468" mass="50952">MSHDLLRSVLRGELLEPGSSAYDAARVVWNGLIDRRPALIARCRNAADVIAAVNHARNHRLTIAVRSGGHNVAGYAVCDDGLMIDMSLMNAVHIAPGLDRALIEGGATWADVDAASTPFGRATPGGLISMTGVAGLILSGGIGWLRGTHGLSCDNLIAADVVTADGGLIRASEVENTDLLWALKGGGGNFGIVVNFELRLHPIADQVMFCAPAYPEEHAVDIIPKWRDYMASAPDEVSGLAEFSTIPSDQAYPQEIWGRRVITLATVYDGPAEMGECITQPLRAFGEPLLDFSGRMSYRELQSIYDGLFPKGRDRCYWKSTYLSGLGDDVVDEIIERLANRPSEMTYASIWKFGGAVQRIASDATAFGDRTMPFMLSLDAIWSDPSDDEANISWVRNTWQDMQRHSTGRLYLNFPGLGEGDNLVCNAVGAETYSRLQKIKRIYDPDNHFHMNQNILPQPATTAAVVVP</sequence>
<dbReference type="InterPro" id="IPR006093">
    <property type="entry name" value="Oxy_OxRdtase_FAD_BS"/>
</dbReference>
<dbReference type="PANTHER" id="PTHR42973:SF39">
    <property type="entry name" value="FAD-BINDING PCMH-TYPE DOMAIN-CONTAINING PROTEIN"/>
    <property type="match status" value="1"/>
</dbReference>
<evidence type="ECO:0000256" key="2">
    <source>
        <dbReference type="ARBA" id="ARBA00005466"/>
    </source>
</evidence>
<keyword evidence="3" id="KW-0285">Flavoprotein</keyword>
<evidence type="ECO:0000313" key="7">
    <source>
        <dbReference type="EMBL" id="KOF20126.1"/>
    </source>
</evidence>
<dbReference type="InterPro" id="IPR016166">
    <property type="entry name" value="FAD-bd_PCMH"/>
</dbReference>
<keyword evidence="5" id="KW-0560">Oxidoreductase</keyword>
<comment type="similarity">
    <text evidence="2">Belongs to the oxygen-dependent FAD-linked oxidoreductase family.</text>
</comment>
<dbReference type="SUPFAM" id="SSF56176">
    <property type="entry name" value="FAD-binding/transporter-associated domain-like"/>
    <property type="match status" value="1"/>
</dbReference>
<dbReference type="GO" id="GO:0071949">
    <property type="term" value="F:FAD binding"/>
    <property type="evidence" value="ECO:0007669"/>
    <property type="project" value="InterPro"/>
</dbReference>
<evidence type="ECO:0000313" key="8">
    <source>
        <dbReference type="Proteomes" id="UP000037425"/>
    </source>
</evidence>
<dbReference type="Gene3D" id="3.30.43.10">
    <property type="entry name" value="Uridine Diphospho-n-acetylenolpyruvylglucosamine Reductase, domain 2"/>
    <property type="match status" value="1"/>
</dbReference>
<dbReference type="RefSeq" id="WP_053248580.1">
    <property type="nucleotide sequence ID" value="NZ_LGAP01000003.1"/>
</dbReference>
<keyword evidence="4" id="KW-0274">FAD</keyword>
<protein>
    <recommendedName>
        <fullName evidence="6">FAD-binding PCMH-type domain-containing protein</fullName>
    </recommendedName>
</protein>
<evidence type="ECO:0000256" key="4">
    <source>
        <dbReference type="ARBA" id="ARBA00022827"/>
    </source>
</evidence>
<dbReference type="PANTHER" id="PTHR42973">
    <property type="entry name" value="BINDING OXIDOREDUCTASE, PUTATIVE (AFU_ORTHOLOGUE AFUA_1G17690)-RELATED"/>
    <property type="match status" value="1"/>
</dbReference>
<dbReference type="Proteomes" id="UP000037425">
    <property type="component" value="Unassembled WGS sequence"/>
</dbReference>
<proteinExistence type="inferred from homology"/>
<dbReference type="InterPro" id="IPR050416">
    <property type="entry name" value="FAD-linked_Oxidoreductase"/>
</dbReference>
<evidence type="ECO:0000256" key="5">
    <source>
        <dbReference type="ARBA" id="ARBA00023002"/>
    </source>
</evidence>
<gene>
    <name evidence="7" type="ORF">AC244_09525</name>
</gene>
<dbReference type="PROSITE" id="PS00862">
    <property type="entry name" value="OX2_COVAL_FAD"/>
    <property type="match status" value="1"/>
</dbReference>
<dbReference type="Pfam" id="PF01565">
    <property type="entry name" value="FAD_binding_4"/>
    <property type="match status" value="1"/>
</dbReference>
<dbReference type="EMBL" id="LGAP01000003">
    <property type="protein sequence ID" value="KOF20126.1"/>
    <property type="molecule type" value="Genomic_DNA"/>
</dbReference>
<dbReference type="InterPro" id="IPR016167">
    <property type="entry name" value="FAD-bd_PCMH_sub1"/>
</dbReference>
<dbReference type="AlphaFoldDB" id="A0A0L8BZN1"/>
<organism evidence="7 8">
    <name type="scientific">Ensifer adhaerens</name>
    <name type="common">Sinorhizobium morelense</name>
    <dbReference type="NCBI Taxonomy" id="106592"/>
    <lineage>
        <taxon>Bacteria</taxon>
        <taxon>Pseudomonadati</taxon>
        <taxon>Pseudomonadota</taxon>
        <taxon>Alphaproteobacteria</taxon>
        <taxon>Hyphomicrobiales</taxon>
        <taxon>Rhizobiaceae</taxon>
        <taxon>Sinorhizobium/Ensifer group</taxon>
        <taxon>Ensifer</taxon>
    </lineage>
</organism>
<dbReference type="PROSITE" id="PS51387">
    <property type="entry name" value="FAD_PCMH"/>
    <property type="match status" value="1"/>
</dbReference>
<comment type="cofactor">
    <cofactor evidence="1">
        <name>FAD</name>
        <dbReference type="ChEBI" id="CHEBI:57692"/>
    </cofactor>
</comment>
<accession>A0A0L8BZN1</accession>
<dbReference type="InterPro" id="IPR016169">
    <property type="entry name" value="FAD-bd_PCMH_sub2"/>
</dbReference>
<dbReference type="InterPro" id="IPR036318">
    <property type="entry name" value="FAD-bd_PCMH-like_sf"/>
</dbReference>
<dbReference type="GO" id="GO:0016491">
    <property type="term" value="F:oxidoreductase activity"/>
    <property type="evidence" value="ECO:0007669"/>
    <property type="project" value="UniProtKB-KW"/>
</dbReference>